<feature type="chain" id="PRO_5047255590" description="exo-alpha-sialidase" evidence="5">
    <location>
        <begin position="29"/>
        <end position="892"/>
    </location>
</feature>
<evidence type="ECO:0000256" key="2">
    <source>
        <dbReference type="ARBA" id="ARBA00009348"/>
    </source>
</evidence>
<feature type="compositionally biased region" description="Low complexity" evidence="4">
    <location>
        <begin position="80"/>
        <end position="89"/>
    </location>
</feature>
<dbReference type="InterPro" id="IPR001791">
    <property type="entry name" value="Laminin_G"/>
</dbReference>
<protein>
    <recommendedName>
        <fullName evidence="3">exo-alpha-sialidase</fullName>
        <ecNumber evidence="3">3.2.1.18</ecNumber>
    </recommendedName>
</protein>
<dbReference type="Pfam" id="PF13385">
    <property type="entry name" value="Laminin_G_3"/>
    <property type="match status" value="2"/>
</dbReference>
<dbReference type="PANTHER" id="PTHR10628:SF30">
    <property type="entry name" value="EXO-ALPHA-SIALIDASE"/>
    <property type="match status" value="1"/>
</dbReference>
<reference evidence="7 8" key="1">
    <citation type="submission" date="2022-11" db="EMBL/GenBank/DDBJ databases">
        <title>Minimal conservation of predation-associated metabolite biosynthetic gene clusters underscores biosynthetic potential of Myxococcota including descriptions for ten novel species: Archangium lansinium sp. nov., Myxococcus landrumus sp. nov., Nannocystis bai.</title>
        <authorList>
            <person name="Ahearne A."/>
            <person name="Stevens C."/>
            <person name="Dowd S."/>
        </authorList>
    </citation>
    <scope>NUCLEOTIDE SEQUENCE [LARGE SCALE GENOMIC DNA]</scope>
    <source>
        <strain evidence="7 8">NCELM</strain>
    </source>
</reference>
<keyword evidence="7" id="KW-0378">Hydrolase</keyword>
<dbReference type="RefSeq" id="WP_271999249.1">
    <property type="nucleotide sequence ID" value="NZ_JAQNDN010000007.1"/>
</dbReference>
<name>A0ABT5B5R4_9BACT</name>
<comment type="similarity">
    <text evidence="2">Belongs to the glycosyl hydrolase 33 family.</text>
</comment>
<dbReference type="Gene3D" id="2.120.10.10">
    <property type="match status" value="1"/>
</dbReference>
<evidence type="ECO:0000256" key="5">
    <source>
        <dbReference type="SAM" id="SignalP"/>
    </source>
</evidence>
<dbReference type="PROSITE" id="PS50025">
    <property type="entry name" value="LAM_G_DOMAIN"/>
    <property type="match status" value="2"/>
</dbReference>
<dbReference type="InterPro" id="IPR011040">
    <property type="entry name" value="Sialidase"/>
</dbReference>
<comment type="catalytic activity">
    <reaction evidence="1">
        <text>Hydrolysis of alpha-(2-&gt;3)-, alpha-(2-&gt;6)-, alpha-(2-&gt;8)- glycosidic linkages of terminal sialic acid residues in oligosaccharides, glycoproteins, glycolipids, colominic acid and synthetic substrates.</text>
        <dbReference type="EC" id="3.2.1.18"/>
    </reaction>
</comment>
<proteinExistence type="inferred from homology"/>
<dbReference type="EMBL" id="JAQNDN010000007">
    <property type="protein sequence ID" value="MDC0669437.1"/>
    <property type="molecule type" value="Genomic_DNA"/>
</dbReference>
<dbReference type="SUPFAM" id="SSF49899">
    <property type="entry name" value="Concanavalin A-like lectins/glucanases"/>
    <property type="match status" value="2"/>
</dbReference>
<dbReference type="Proteomes" id="UP001217838">
    <property type="component" value="Unassembled WGS sequence"/>
</dbReference>
<dbReference type="InterPro" id="IPR013320">
    <property type="entry name" value="ConA-like_dom_sf"/>
</dbReference>
<comment type="caution">
    <text evidence="7">The sequence shown here is derived from an EMBL/GenBank/DDBJ whole genome shotgun (WGS) entry which is preliminary data.</text>
</comment>
<dbReference type="GO" id="GO:0004308">
    <property type="term" value="F:exo-alpha-sialidase activity"/>
    <property type="evidence" value="ECO:0007669"/>
    <property type="project" value="UniProtKB-EC"/>
</dbReference>
<dbReference type="Gene3D" id="2.60.120.200">
    <property type="match status" value="2"/>
</dbReference>
<dbReference type="SMART" id="SM00282">
    <property type="entry name" value="LamG"/>
    <property type="match status" value="2"/>
</dbReference>
<dbReference type="CDD" id="cd00110">
    <property type="entry name" value="LamG"/>
    <property type="match status" value="2"/>
</dbReference>
<gene>
    <name evidence="7" type="ORF">POL58_16905</name>
</gene>
<evidence type="ECO:0000256" key="3">
    <source>
        <dbReference type="ARBA" id="ARBA00012733"/>
    </source>
</evidence>
<accession>A0ABT5B5R4</accession>
<keyword evidence="7" id="KW-0326">Glycosidase</keyword>
<feature type="signal peptide" evidence="5">
    <location>
        <begin position="1"/>
        <end position="28"/>
    </location>
</feature>
<evidence type="ECO:0000259" key="6">
    <source>
        <dbReference type="PROSITE" id="PS50025"/>
    </source>
</evidence>
<dbReference type="CDD" id="cd15482">
    <property type="entry name" value="Sialidase_non-viral"/>
    <property type="match status" value="1"/>
</dbReference>
<keyword evidence="8" id="KW-1185">Reference proteome</keyword>
<evidence type="ECO:0000313" key="8">
    <source>
        <dbReference type="Proteomes" id="UP001217838"/>
    </source>
</evidence>
<dbReference type="PANTHER" id="PTHR10628">
    <property type="entry name" value="SIALIDASE"/>
    <property type="match status" value="1"/>
</dbReference>
<evidence type="ECO:0000313" key="7">
    <source>
        <dbReference type="EMBL" id="MDC0669437.1"/>
    </source>
</evidence>
<dbReference type="PROSITE" id="PS51257">
    <property type="entry name" value="PROKAR_LIPOPROTEIN"/>
    <property type="match status" value="1"/>
</dbReference>
<dbReference type="EC" id="3.2.1.18" evidence="3"/>
<evidence type="ECO:0000256" key="4">
    <source>
        <dbReference type="SAM" id="MobiDB-lite"/>
    </source>
</evidence>
<keyword evidence="5" id="KW-0732">Signal</keyword>
<dbReference type="Pfam" id="PF13088">
    <property type="entry name" value="BNR_2"/>
    <property type="match status" value="1"/>
</dbReference>
<evidence type="ECO:0000256" key="1">
    <source>
        <dbReference type="ARBA" id="ARBA00000427"/>
    </source>
</evidence>
<feature type="compositionally biased region" description="Low complexity" evidence="4">
    <location>
        <begin position="56"/>
        <end position="71"/>
    </location>
</feature>
<dbReference type="InterPro" id="IPR036278">
    <property type="entry name" value="Sialidase_sf"/>
</dbReference>
<feature type="region of interest" description="Disordered" evidence="4">
    <location>
        <begin position="56"/>
        <end position="97"/>
    </location>
</feature>
<feature type="domain" description="Laminin G" evidence="6">
    <location>
        <begin position="136"/>
        <end position="348"/>
    </location>
</feature>
<sequence length="892" mass="93812">MRIANAPRLVGSLALALTLVAACGGGEAATCASDTNCCHGDACELTEATTAVSSTTATAVPTSPTTIAPTTGCEDPGCPTTGVTGVTSETGEDPSPGGIRWEFENEALGQTATDVPLAEGGVVEGAIRWISGQRVGAIAARGSDGIVTLADAHAVDFGADDSFRVELTFRTAHHGQDADVGAGLLVTRGEPTGNGFALRVRDGALVFQAWTGGQLSEVVGAARVSDDRWHQVSAIRDREQGELVLVIDGHDVARAADASGDLASAAPFHLLGSGADERFWGFLDSLAVVPGRVDAPEPTPEWDDRPIFVAGVDNIGMTHYAGFRIPAIVRLASGTLVAFAEGRVDDTCDFGEIHVVSKRSDDNGETWSPAKLVATAGDGKAGNPIPIADGDRIALMVLETPCEMGTGCQCSGAQRFSIYRSDDAGETWTEREEITQDVTVDGWGGVLLGPGSGIRLERGPNAGTLVVTAKHGGSAHLLISDDHGETWTIGAEESTSPLPVNETTAAELSDGRILVNARYQCSLEQEEMEEALGFRHVGHVDTQWNYSDDPTFSRTDQFRGPVVHGALLYRPGSERFGDEARLLFAFPSGQHGSPAGRRHDIRVHVSRDDGETWSRPRRMIGGWAAYSSLVELADGRVGMLYEGGHTLGPSFQAYRRLHLLRVRPEWIDHASLVTYTFEELGAGEQVEALAGAGGFDLAMKPSGTLTAVAGEHHSMAIRFADGAYACTGGTGGAVDLGKRDSFAIDVTFRTTAHADGGAAGSGTLVAKTALNTTPAWWLRVEDGQLRFLMSQCPGAQINCGLVTGACDTLTDCENASVSGGPTVSEGAWHHARVLRDAVNERLVLEVDGEVVAESPAPLVGIVTNEEPLCLGSFADGSRRFTGDIDDVRIELP</sequence>
<dbReference type="SUPFAM" id="SSF50939">
    <property type="entry name" value="Sialidases"/>
    <property type="match status" value="1"/>
</dbReference>
<dbReference type="InterPro" id="IPR026856">
    <property type="entry name" value="Sialidase_fam"/>
</dbReference>
<organism evidence="7 8">
    <name type="scientific">Nannocystis radixulma</name>
    <dbReference type="NCBI Taxonomy" id="2995305"/>
    <lineage>
        <taxon>Bacteria</taxon>
        <taxon>Pseudomonadati</taxon>
        <taxon>Myxococcota</taxon>
        <taxon>Polyangia</taxon>
        <taxon>Nannocystales</taxon>
        <taxon>Nannocystaceae</taxon>
        <taxon>Nannocystis</taxon>
    </lineage>
</organism>
<feature type="domain" description="Laminin G" evidence="6">
    <location>
        <begin position="714"/>
        <end position="892"/>
    </location>
</feature>